<dbReference type="PANTHER" id="PTHR35283:SF3">
    <property type="entry name" value="T12C22.21 PROTEIN"/>
    <property type="match status" value="1"/>
</dbReference>
<reference evidence="2" key="1">
    <citation type="submission" date="2023-05" db="EMBL/GenBank/DDBJ databases">
        <title>Nepenthes gracilis genome sequencing.</title>
        <authorList>
            <person name="Fukushima K."/>
        </authorList>
    </citation>
    <scope>NUCLEOTIDE SEQUENCE</scope>
    <source>
        <strain evidence="2">SING2019-196</strain>
    </source>
</reference>
<gene>
    <name evidence="2" type="ORF">Nepgr_008109</name>
</gene>
<keyword evidence="1" id="KW-0812">Transmembrane</keyword>
<accession>A0AAD3XIY9</accession>
<sequence>MILLVDDGDGCVATDILKLHSTLPLYVLKFGLRQLKLWTKKKVLLMPFFDAAEHGHLGLGVRAATLGHLLPFNFISVTMGSTGVLLIGWRALSFGFFSKNGSKKDEIYKRGSTFELFELLTSLVRRW</sequence>
<evidence type="ECO:0000256" key="1">
    <source>
        <dbReference type="SAM" id="Phobius"/>
    </source>
</evidence>
<proteinExistence type="predicted"/>
<feature type="transmembrane region" description="Helical" evidence="1">
    <location>
        <begin position="74"/>
        <end position="97"/>
    </location>
</feature>
<keyword evidence="1" id="KW-1133">Transmembrane helix</keyword>
<dbReference type="Pfam" id="PF11255">
    <property type="entry name" value="DUF3054"/>
    <property type="match status" value="1"/>
</dbReference>
<keyword evidence="1" id="KW-0472">Membrane</keyword>
<protein>
    <submittedName>
        <fullName evidence="2">Uncharacterized protein</fullName>
    </submittedName>
</protein>
<dbReference type="Proteomes" id="UP001279734">
    <property type="component" value="Unassembled WGS sequence"/>
</dbReference>
<dbReference type="InterPro" id="IPR021414">
    <property type="entry name" value="DUF3054"/>
</dbReference>
<evidence type="ECO:0000313" key="3">
    <source>
        <dbReference type="Proteomes" id="UP001279734"/>
    </source>
</evidence>
<organism evidence="2 3">
    <name type="scientific">Nepenthes gracilis</name>
    <name type="common">Slender pitcher plant</name>
    <dbReference type="NCBI Taxonomy" id="150966"/>
    <lineage>
        <taxon>Eukaryota</taxon>
        <taxon>Viridiplantae</taxon>
        <taxon>Streptophyta</taxon>
        <taxon>Embryophyta</taxon>
        <taxon>Tracheophyta</taxon>
        <taxon>Spermatophyta</taxon>
        <taxon>Magnoliopsida</taxon>
        <taxon>eudicotyledons</taxon>
        <taxon>Gunneridae</taxon>
        <taxon>Pentapetalae</taxon>
        <taxon>Caryophyllales</taxon>
        <taxon>Nepenthaceae</taxon>
        <taxon>Nepenthes</taxon>
    </lineage>
</organism>
<dbReference type="AlphaFoldDB" id="A0AAD3XIY9"/>
<keyword evidence="3" id="KW-1185">Reference proteome</keyword>
<comment type="caution">
    <text evidence="2">The sequence shown here is derived from an EMBL/GenBank/DDBJ whole genome shotgun (WGS) entry which is preliminary data.</text>
</comment>
<evidence type="ECO:0000313" key="2">
    <source>
        <dbReference type="EMBL" id="GMH06269.1"/>
    </source>
</evidence>
<dbReference type="EMBL" id="BSYO01000006">
    <property type="protein sequence ID" value="GMH06269.1"/>
    <property type="molecule type" value="Genomic_DNA"/>
</dbReference>
<dbReference type="PANTHER" id="PTHR35283">
    <property type="entry name" value="T12C22.21 PROTEIN"/>
    <property type="match status" value="1"/>
</dbReference>
<name>A0AAD3XIY9_NEPGR</name>